<organism evidence="2 3">
    <name type="scientific">Desulfobacula toluolica (strain DSM 7467 / Tol2)</name>
    <dbReference type="NCBI Taxonomy" id="651182"/>
    <lineage>
        <taxon>Bacteria</taxon>
        <taxon>Pseudomonadati</taxon>
        <taxon>Thermodesulfobacteriota</taxon>
        <taxon>Desulfobacteria</taxon>
        <taxon>Desulfobacterales</taxon>
        <taxon>Desulfobacteraceae</taxon>
        <taxon>Desulfobacula</taxon>
    </lineage>
</organism>
<dbReference type="InterPro" id="IPR006860">
    <property type="entry name" value="FecR"/>
</dbReference>
<sequence>METIIEKKAIVCCLLIPVMLLLFGIFVVCSAESGHKLLEKFKSYEPDTPLISEDVIISADFVEGKNEKVGQIQQVQGEAYVIHFGQKTAYRLENDHPLVAKDTLITFPKSRVNALMNDKSVLSLAPQAKLTITKSEYSSILNTRSTVMNLIWGSARFIVKKISGKPDFTVKTKTAVCGVRGTDFVVSVAPAEEGKVTSAFRRFIAYVSPAKKSRISVPEKLITTVLTGPASTVGLTGTIGGTTIIGPLSIAGAIEGAAAGSAIFIGETEADGVLDTVGPELAILSMPPEFNRF</sequence>
<evidence type="ECO:0000313" key="2">
    <source>
        <dbReference type="EMBL" id="CCK81105.1"/>
    </source>
</evidence>
<dbReference type="RefSeq" id="WP_014958314.1">
    <property type="nucleotide sequence ID" value="NC_018645.1"/>
</dbReference>
<dbReference type="Proteomes" id="UP000007347">
    <property type="component" value="Chromosome"/>
</dbReference>
<dbReference type="OrthoDB" id="5415289at2"/>
<gene>
    <name evidence="2" type="ordered locus">TOL2_C29460</name>
</gene>
<dbReference type="Gene3D" id="2.60.120.1440">
    <property type="match status" value="1"/>
</dbReference>
<dbReference type="AlphaFoldDB" id="K0NJT5"/>
<reference evidence="2 3" key="1">
    <citation type="journal article" date="2013" name="Environ. Microbiol.">
        <title>Complete genome, catabolic sub-proteomes and key-metabolites of Desulfobacula toluolica Tol2, a marine, aromatic compound-degrading, sulfate-reducing bacterium.</title>
        <authorList>
            <person name="Wohlbrand L."/>
            <person name="Jacob J.H."/>
            <person name="Kube M."/>
            <person name="Mussmann M."/>
            <person name="Jarling R."/>
            <person name="Beck A."/>
            <person name="Amann R."/>
            <person name="Wilkes H."/>
            <person name="Reinhardt R."/>
            <person name="Rabus R."/>
        </authorList>
    </citation>
    <scope>NUCLEOTIDE SEQUENCE [LARGE SCALE GENOMIC DNA]</scope>
    <source>
        <strain evidence="3">DSM 7467 / Tol2</strain>
    </source>
</reference>
<evidence type="ECO:0000313" key="3">
    <source>
        <dbReference type="Proteomes" id="UP000007347"/>
    </source>
</evidence>
<dbReference type="PATRIC" id="fig|651182.5.peg.3489"/>
<feature type="domain" description="FecR protein" evidence="1">
    <location>
        <begin position="102"/>
        <end position="189"/>
    </location>
</feature>
<keyword evidence="3" id="KW-1185">Reference proteome</keyword>
<name>K0NJT5_DESTT</name>
<evidence type="ECO:0000259" key="1">
    <source>
        <dbReference type="Pfam" id="PF04773"/>
    </source>
</evidence>
<proteinExistence type="predicted"/>
<dbReference type="EMBL" id="FO203503">
    <property type="protein sequence ID" value="CCK81105.1"/>
    <property type="molecule type" value="Genomic_DNA"/>
</dbReference>
<protein>
    <submittedName>
        <fullName evidence="2">Conserved uncharacterized protein</fullName>
    </submittedName>
</protein>
<accession>K0NJT5</accession>
<dbReference type="PANTHER" id="PTHR38731">
    <property type="entry name" value="LIPL45-RELATED LIPOPROTEIN-RELATED"/>
    <property type="match status" value="1"/>
</dbReference>
<dbReference type="STRING" id="651182.TOL2_C29460"/>
<dbReference type="KEGG" id="dto:TOL2_C29460"/>
<dbReference type="HOGENOM" id="CLU_949075_0_0_7"/>
<dbReference type="Pfam" id="PF04773">
    <property type="entry name" value="FecR"/>
    <property type="match status" value="1"/>
</dbReference>